<comment type="similarity">
    <text evidence="1">Belongs to the glycosyl hydrolase 20 family.</text>
</comment>
<keyword evidence="2" id="KW-0378">Hydrolase</keyword>
<dbReference type="KEGG" id="nwx:CGZ65_02545"/>
<dbReference type="Proteomes" id="UP000272412">
    <property type="component" value="Unassembled WGS sequence"/>
</dbReference>
<dbReference type="Pfam" id="PF00728">
    <property type="entry name" value="Glyco_hydro_20"/>
    <property type="match status" value="1"/>
</dbReference>
<evidence type="ECO:0000313" key="5">
    <source>
        <dbReference type="EMBL" id="RPD87390.1"/>
    </source>
</evidence>
<dbReference type="InterPro" id="IPR017853">
    <property type="entry name" value="GH"/>
</dbReference>
<dbReference type="EMBL" id="RPFL01000013">
    <property type="protein sequence ID" value="RPD87390.1"/>
    <property type="molecule type" value="Genomic_DNA"/>
</dbReference>
<evidence type="ECO:0000259" key="4">
    <source>
        <dbReference type="Pfam" id="PF00728"/>
    </source>
</evidence>
<dbReference type="GO" id="GO:0005975">
    <property type="term" value="P:carbohydrate metabolic process"/>
    <property type="evidence" value="ECO:0007669"/>
    <property type="project" value="InterPro"/>
</dbReference>
<dbReference type="PRINTS" id="PR00738">
    <property type="entry name" value="GLHYDRLASE20"/>
</dbReference>
<sequence length="392" mass="44327">MKKQFSTLWSLLQRFFLYLIMACLLLANAGCGSSSLHVAALPVQVKHNGLMLDNARRYYSVAVIKQYIDTLAENGGGFLHLHFSDHENYGLESELLNQKAVDADVSDGLYRNPQTGKLFLSDAQLGEIVAYAHEKKIELIPELGSPNHMNGIFTLLTHHRGADYVRSIKSKVVDDEIDITNPQSIALVESLMAEVMAKFPYSKRFHIGGDEFGYSVESHPEFVAYVNRLADFLNRRGWKTQMWNDGLIKQSLTDLNRQIEVTYWSYDGNAQDKTERSKRRNLRASMPELIEAGFKVWNYNSYYLYFIPGPDVGSSHDTDYAIRDVEQHWNLGVWDDANSKNALSQSQQQAIGGAALAVWGEHSDSLSGQDVFSRTEKLLKAVLAKANRRNHD</sequence>
<feature type="domain" description="Glycoside hydrolase family 20 catalytic" evidence="4">
    <location>
        <begin position="46"/>
        <end position="364"/>
    </location>
</feature>
<dbReference type="InterPro" id="IPR052764">
    <property type="entry name" value="GH20_Enzymes"/>
</dbReference>
<reference evidence="5 6" key="1">
    <citation type="submission" date="2018-11" db="EMBL/GenBank/DDBJ databases">
        <title>Neisseria weixii sp. nov. isolated from the rectal contents of plateau pika (Ochotona cruzoniae).</title>
        <authorList>
            <person name="Zhang G."/>
        </authorList>
    </citation>
    <scope>NUCLEOTIDE SEQUENCE [LARGE SCALE GENOMIC DNA]</scope>
    <source>
        <strain evidence="5 6">10009</strain>
    </source>
</reference>
<proteinExistence type="inferred from homology"/>
<organism evidence="5 6">
    <name type="scientific">Neisseria weixii</name>
    <dbReference type="NCBI Taxonomy" id="1853276"/>
    <lineage>
        <taxon>Bacteria</taxon>
        <taxon>Pseudomonadati</taxon>
        <taxon>Pseudomonadota</taxon>
        <taxon>Betaproteobacteria</taxon>
        <taxon>Neisseriales</taxon>
        <taxon>Neisseriaceae</taxon>
        <taxon>Neisseria</taxon>
    </lineage>
</organism>
<evidence type="ECO:0000256" key="3">
    <source>
        <dbReference type="PIRSR" id="PIRSR625705-1"/>
    </source>
</evidence>
<dbReference type="CDD" id="cd06564">
    <property type="entry name" value="GH20_DspB_LnbB-like"/>
    <property type="match status" value="1"/>
</dbReference>
<dbReference type="Gene3D" id="3.20.20.80">
    <property type="entry name" value="Glycosidases"/>
    <property type="match status" value="1"/>
</dbReference>
<dbReference type="InterPro" id="IPR015883">
    <property type="entry name" value="Glyco_hydro_20_cat"/>
</dbReference>
<protein>
    <recommendedName>
        <fullName evidence="4">Glycoside hydrolase family 20 catalytic domain-containing protein</fullName>
    </recommendedName>
</protein>
<dbReference type="OrthoDB" id="9763537at2"/>
<feature type="active site" description="Proton donor" evidence="3">
    <location>
        <position position="211"/>
    </location>
</feature>
<evidence type="ECO:0000256" key="2">
    <source>
        <dbReference type="ARBA" id="ARBA00022801"/>
    </source>
</evidence>
<dbReference type="InterPro" id="IPR025705">
    <property type="entry name" value="Beta_hexosaminidase_sua/sub"/>
</dbReference>
<dbReference type="GO" id="GO:0004563">
    <property type="term" value="F:beta-N-acetylhexosaminidase activity"/>
    <property type="evidence" value="ECO:0007669"/>
    <property type="project" value="InterPro"/>
</dbReference>
<accession>A0A3N4N5K8</accession>
<dbReference type="AlphaFoldDB" id="A0A3N4N5K8"/>
<dbReference type="RefSeq" id="WP_096294699.1">
    <property type="nucleotide sequence ID" value="NZ_CP023429.1"/>
</dbReference>
<dbReference type="PANTHER" id="PTHR43678:SF1">
    <property type="entry name" value="BETA-N-ACETYLHEXOSAMINIDASE"/>
    <property type="match status" value="1"/>
</dbReference>
<keyword evidence="6" id="KW-1185">Reference proteome</keyword>
<gene>
    <name evidence="5" type="ORF">EGK74_05715</name>
</gene>
<evidence type="ECO:0000313" key="6">
    <source>
        <dbReference type="Proteomes" id="UP000272412"/>
    </source>
</evidence>
<dbReference type="SUPFAM" id="SSF51445">
    <property type="entry name" value="(Trans)glycosidases"/>
    <property type="match status" value="1"/>
</dbReference>
<dbReference type="PANTHER" id="PTHR43678">
    <property type="entry name" value="PUTATIVE (AFU_ORTHOLOGUE AFUA_2G00640)-RELATED"/>
    <property type="match status" value="1"/>
</dbReference>
<evidence type="ECO:0000256" key="1">
    <source>
        <dbReference type="ARBA" id="ARBA00006285"/>
    </source>
</evidence>
<name>A0A3N4N5K8_9NEIS</name>
<comment type="caution">
    <text evidence="5">The sequence shown here is derived from an EMBL/GenBank/DDBJ whole genome shotgun (WGS) entry which is preliminary data.</text>
</comment>